<feature type="region of interest" description="Disordered" evidence="1">
    <location>
        <begin position="105"/>
        <end position="134"/>
    </location>
</feature>
<organism evidence="2 3">
    <name type="scientific">Rhizophagus irregularis (strain DAOM 181602 / DAOM 197198 / MUCL 43194)</name>
    <name type="common">Arbuscular mycorrhizal fungus</name>
    <name type="synonym">Glomus intraradices</name>
    <dbReference type="NCBI Taxonomy" id="747089"/>
    <lineage>
        <taxon>Eukaryota</taxon>
        <taxon>Fungi</taxon>
        <taxon>Fungi incertae sedis</taxon>
        <taxon>Mucoromycota</taxon>
        <taxon>Glomeromycotina</taxon>
        <taxon>Glomeromycetes</taxon>
        <taxon>Glomerales</taxon>
        <taxon>Glomeraceae</taxon>
        <taxon>Rhizophagus</taxon>
    </lineage>
</organism>
<sequence length="218" mass="24511">INNDFNNKLNEEVNAGFSKINTELNSKLTAEAEKNKACDDDFTREAQKIFLMVNNITTKVNNIEEACHNEFSRINVVIENLQNETNQHYAVVQRSDFDQQSVFNESEVNSTNESETNSRDSSTNLSPSSSSGSSNLSGIFDITGDIKIRFKQHFDRLMKVRNYTFDEMCYSIAVDIRSLGGSIKISTVKNFYSGVGRNTVGTVNQINTWVASFNNNAE</sequence>
<dbReference type="EMBL" id="AUPC02000243">
    <property type="protein sequence ID" value="POG64359.1"/>
    <property type="molecule type" value="Genomic_DNA"/>
</dbReference>
<proteinExistence type="predicted"/>
<evidence type="ECO:0000313" key="2">
    <source>
        <dbReference type="EMBL" id="POG64359.1"/>
    </source>
</evidence>
<name>A0A2P4PG34_RHIID</name>
<comment type="caution">
    <text evidence="2">The sequence shown here is derived from an EMBL/GenBank/DDBJ whole genome shotgun (WGS) entry which is preliminary data.</text>
</comment>
<reference evidence="2 3" key="1">
    <citation type="journal article" date="2013" name="Proc. Natl. Acad. Sci. U.S.A.">
        <title>Genome of an arbuscular mycorrhizal fungus provides insight into the oldest plant symbiosis.</title>
        <authorList>
            <person name="Tisserant E."/>
            <person name="Malbreil M."/>
            <person name="Kuo A."/>
            <person name="Kohler A."/>
            <person name="Symeonidi A."/>
            <person name="Balestrini R."/>
            <person name="Charron P."/>
            <person name="Duensing N."/>
            <person name="Frei Dit Frey N."/>
            <person name="Gianinazzi-Pearson V."/>
            <person name="Gilbert L.B."/>
            <person name="Handa Y."/>
            <person name="Herr J.R."/>
            <person name="Hijri M."/>
            <person name="Koul R."/>
            <person name="Kawaguchi M."/>
            <person name="Krajinski F."/>
            <person name="Lammers P.J."/>
            <person name="Masclaux F.G."/>
            <person name="Murat C."/>
            <person name="Morin E."/>
            <person name="Ndikumana S."/>
            <person name="Pagni M."/>
            <person name="Petitpierre D."/>
            <person name="Requena N."/>
            <person name="Rosikiewicz P."/>
            <person name="Riley R."/>
            <person name="Saito K."/>
            <person name="San Clemente H."/>
            <person name="Shapiro H."/>
            <person name="van Tuinen D."/>
            <person name="Becard G."/>
            <person name="Bonfante P."/>
            <person name="Paszkowski U."/>
            <person name="Shachar-Hill Y.Y."/>
            <person name="Tuskan G.A."/>
            <person name="Young P.W."/>
            <person name="Sanders I.R."/>
            <person name="Henrissat B."/>
            <person name="Rensing S.A."/>
            <person name="Grigoriev I.V."/>
            <person name="Corradi N."/>
            <person name="Roux C."/>
            <person name="Martin F."/>
        </authorList>
    </citation>
    <scope>NUCLEOTIDE SEQUENCE [LARGE SCALE GENOMIC DNA]</scope>
    <source>
        <strain evidence="2 3">DAOM 197198</strain>
    </source>
</reference>
<feature type="non-terminal residue" evidence="2">
    <location>
        <position position="1"/>
    </location>
</feature>
<accession>A0A2P4PG34</accession>
<dbReference type="AlphaFoldDB" id="A0A2P4PG34"/>
<evidence type="ECO:0000313" key="3">
    <source>
        <dbReference type="Proteomes" id="UP000018888"/>
    </source>
</evidence>
<gene>
    <name evidence="2" type="ORF">GLOIN_2v1676702</name>
</gene>
<dbReference type="Proteomes" id="UP000018888">
    <property type="component" value="Unassembled WGS sequence"/>
</dbReference>
<dbReference type="VEuPathDB" id="FungiDB:RhiirFUN_011885"/>
<keyword evidence="3" id="KW-1185">Reference proteome</keyword>
<protein>
    <submittedName>
        <fullName evidence="2">Uncharacterized protein</fullName>
    </submittedName>
</protein>
<evidence type="ECO:0000256" key="1">
    <source>
        <dbReference type="SAM" id="MobiDB-lite"/>
    </source>
</evidence>
<reference evidence="2 3" key="2">
    <citation type="journal article" date="2018" name="New Phytol.">
        <title>High intraspecific genome diversity in the model arbuscular mycorrhizal symbiont Rhizophagus irregularis.</title>
        <authorList>
            <person name="Chen E.C.H."/>
            <person name="Morin E."/>
            <person name="Beaudet D."/>
            <person name="Noel J."/>
            <person name="Yildirir G."/>
            <person name="Ndikumana S."/>
            <person name="Charron P."/>
            <person name="St-Onge C."/>
            <person name="Giorgi J."/>
            <person name="Kruger M."/>
            <person name="Marton T."/>
            <person name="Ropars J."/>
            <person name="Grigoriev I.V."/>
            <person name="Hainaut M."/>
            <person name="Henrissat B."/>
            <person name="Roux C."/>
            <person name="Martin F."/>
            <person name="Corradi N."/>
        </authorList>
    </citation>
    <scope>NUCLEOTIDE SEQUENCE [LARGE SCALE GENOMIC DNA]</scope>
    <source>
        <strain evidence="2 3">DAOM 197198</strain>
    </source>
</reference>